<feature type="region of interest" description="Disordered" evidence="1">
    <location>
        <begin position="235"/>
        <end position="256"/>
    </location>
</feature>
<protein>
    <recommendedName>
        <fullName evidence="5">Chorismate-utilising enzyme C-terminal domain-containing protein</fullName>
    </recommendedName>
</protein>
<feature type="non-terminal residue" evidence="4">
    <location>
        <position position="1"/>
    </location>
</feature>
<comment type="caution">
    <text evidence="4">The sequence shown here is derived from an EMBL/GenBank/DDBJ whole genome shotgun (WGS) entry which is preliminary data.</text>
</comment>
<reference evidence="4" key="1">
    <citation type="journal article" date="2014" name="Front. Microbiol.">
        <title>High frequency of phylogenetically diverse reductive dehalogenase-homologous genes in deep subseafloor sedimentary metagenomes.</title>
        <authorList>
            <person name="Kawai M."/>
            <person name="Futagami T."/>
            <person name="Toyoda A."/>
            <person name="Takaki Y."/>
            <person name="Nishi S."/>
            <person name="Hori S."/>
            <person name="Arai W."/>
            <person name="Tsubouchi T."/>
            <person name="Morono Y."/>
            <person name="Uchiyama I."/>
            <person name="Ito T."/>
            <person name="Fujiyama A."/>
            <person name="Inagaki F."/>
            <person name="Takami H."/>
        </authorList>
    </citation>
    <scope>NUCLEOTIDE SEQUENCE</scope>
    <source>
        <strain evidence="4">Expedition CK06-06</strain>
    </source>
</reference>
<dbReference type="Gene3D" id="3.60.120.10">
    <property type="entry name" value="Anthranilate synthase"/>
    <property type="match status" value="1"/>
</dbReference>
<dbReference type="SUPFAM" id="SSF56322">
    <property type="entry name" value="ADC synthase"/>
    <property type="match status" value="1"/>
</dbReference>
<evidence type="ECO:0000256" key="1">
    <source>
        <dbReference type="SAM" id="MobiDB-lite"/>
    </source>
</evidence>
<feature type="non-terminal residue" evidence="4">
    <location>
        <position position="256"/>
    </location>
</feature>
<dbReference type="InterPro" id="IPR005801">
    <property type="entry name" value="ADC_synthase"/>
</dbReference>
<dbReference type="EMBL" id="BARS01037486">
    <property type="protein sequence ID" value="GAG26577.1"/>
    <property type="molecule type" value="Genomic_DNA"/>
</dbReference>
<name>X0WTP7_9ZZZZ</name>
<dbReference type="PANTHER" id="PTHR11236:SF50">
    <property type="entry name" value="AMINODEOXYCHORISMATE SYNTHASE COMPONENT 1"/>
    <property type="match status" value="1"/>
</dbReference>
<evidence type="ECO:0000313" key="4">
    <source>
        <dbReference type="EMBL" id="GAG26577.1"/>
    </source>
</evidence>
<gene>
    <name evidence="4" type="ORF">S01H1_57478</name>
</gene>
<dbReference type="GO" id="GO:0046820">
    <property type="term" value="F:4-amino-4-deoxychorismate synthase activity"/>
    <property type="evidence" value="ECO:0007669"/>
    <property type="project" value="TreeGrafter"/>
</dbReference>
<feature type="domain" description="Chorismate-utilising enzyme C-terminal" evidence="2">
    <location>
        <begin position="155"/>
        <end position="255"/>
    </location>
</feature>
<dbReference type="Pfam" id="PF00425">
    <property type="entry name" value="Chorismate_bind"/>
    <property type="match status" value="1"/>
</dbReference>
<dbReference type="InterPro" id="IPR019999">
    <property type="entry name" value="Anth_synth_I-like"/>
</dbReference>
<accession>X0WTP7</accession>
<dbReference type="InterPro" id="IPR006805">
    <property type="entry name" value="Anth_synth_I_N"/>
</dbReference>
<evidence type="ECO:0008006" key="5">
    <source>
        <dbReference type="Google" id="ProtNLM"/>
    </source>
</evidence>
<organism evidence="4">
    <name type="scientific">marine sediment metagenome</name>
    <dbReference type="NCBI Taxonomy" id="412755"/>
    <lineage>
        <taxon>unclassified sequences</taxon>
        <taxon>metagenomes</taxon>
        <taxon>ecological metagenomes</taxon>
    </lineage>
</organism>
<dbReference type="GO" id="GO:0000162">
    <property type="term" value="P:L-tryptophan biosynthetic process"/>
    <property type="evidence" value="ECO:0007669"/>
    <property type="project" value="TreeGrafter"/>
</dbReference>
<dbReference type="PANTHER" id="PTHR11236">
    <property type="entry name" value="AMINOBENZOATE/ANTHRANILATE SYNTHASE"/>
    <property type="match status" value="1"/>
</dbReference>
<evidence type="ECO:0000259" key="3">
    <source>
        <dbReference type="Pfam" id="PF04715"/>
    </source>
</evidence>
<evidence type="ECO:0000259" key="2">
    <source>
        <dbReference type="Pfam" id="PF00425"/>
    </source>
</evidence>
<proteinExistence type="predicted"/>
<dbReference type="Pfam" id="PF04715">
    <property type="entry name" value="Anth_synt_I_N"/>
    <property type="match status" value="1"/>
</dbReference>
<feature type="domain" description="Anthranilate synthase component I N-terminal" evidence="3">
    <location>
        <begin position="11"/>
        <end position="127"/>
    </location>
</feature>
<dbReference type="InterPro" id="IPR015890">
    <property type="entry name" value="Chorismate_C"/>
</dbReference>
<sequence length="256" mass="28865">AVERTDLATLRTVCSQPYGFWLDSAMASGRLGSRSFWGADPTVVFRCWGRRVQVERCHGVTECFEADPFDVLHALLSERKRMRGGAAVGYLGYGLRRHIERLPDSVVDDLRIPDCHLAFYNQVHPFDPRPLLPPAPAPGLPPQLDGLRCTFTRGAYEGAVRRALAYIQAGDIYQVNLSQRFQAPCGRDPFDTYLCLRAQSPAPFAAYLRYPDFAVLSSSPERFLHYRTRDRLIETRPIKGTRPRGLDPQADRALAK</sequence>
<dbReference type="AlphaFoldDB" id="X0WTP7"/>